<dbReference type="Proteomes" id="UP001321473">
    <property type="component" value="Unassembled WGS sequence"/>
</dbReference>
<organism evidence="2 3">
    <name type="scientific">Amblyomma americanum</name>
    <name type="common">Lone star tick</name>
    <dbReference type="NCBI Taxonomy" id="6943"/>
    <lineage>
        <taxon>Eukaryota</taxon>
        <taxon>Metazoa</taxon>
        <taxon>Ecdysozoa</taxon>
        <taxon>Arthropoda</taxon>
        <taxon>Chelicerata</taxon>
        <taxon>Arachnida</taxon>
        <taxon>Acari</taxon>
        <taxon>Parasitiformes</taxon>
        <taxon>Ixodida</taxon>
        <taxon>Ixodoidea</taxon>
        <taxon>Ixodidae</taxon>
        <taxon>Amblyomminae</taxon>
        <taxon>Amblyomma</taxon>
    </lineage>
</organism>
<keyword evidence="3" id="KW-1185">Reference proteome</keyword>
<dbReference type="InterPro" id="IPR013320">
    <property type="entry name" value="ConA-like_dom_sf"/>
</dbReference>
<protein>
    <recommendedName>
        <fullName evidence="1">MAM domain-containing protein</fullName>
    </recommendedName>
</protein>
<dbReference type="SUPFAM" id="SSF49899">
    <property type="entry name" value="Concanavalin A-like lectins/glucanases"/>
    <property type="match status" value="1"/>
</dbReference>
<dbReference type="InterPro" id="IPR000998">
    <property type="entry name" value="MAM_dom"/>
</dbReference>
<dbReference type="GO" id="GO:0016020">
    <property type="term" value="C:membrane"/>
    <property type="evidence" value="ECO:0007669"/>
    <property type="project" value="InterPro"/>
</dbReference>
<comment type="caution">
    <text evidence="2">The sequence shown here is derived from an EMBL/GenBank/DDBJ whole genome shotgun (WGS) entry which is preliminary data.</text>
</comment>
<dbReference type="Gene3D" id="2.60.120.200">
    <property type="match status" value="1"/>
</dbReference>
<dbReference type="PROSITE" id="PS50060">
    <property type="entry name" value="MAM_2"/>
    <property type="match status" value="1"/>
</dbReference>
<sequence>MTSEALFLLRAGHCTFEGGYCGWQNADTDDDFNWEQGRGSQSFLTGPSRDYSSFGKDEMTGKWTAPFVVNKCTLRIGSAVRIRSLALLAEVSAMCRSAVFLEVSSKEHNA</sequence>
<dbReference type="EMBL" id="JARKHS020035155">
    <property type="protein sequence ID" value="KAK8757477.1"/>
    <property type="molecule type" value="Genomic_DNA"/>
</dbReference>
<name>A0AAQ4D4T7_AMBAM</name>
<feature type="domain" description="MAM" evidence="1">
    <location>
        <begin position="12"/>
        <end position="61"/>
    </location>
</feature>
<evidence type="ECO:0000313" key="3">
    <source>
        <dbReference type="Proteomes" id="UP001321473"/>
    </source>
</evidence>
<evidence type="ECO:0000313" key="2">
    <source>
        <dbReference type="EMBL" id="KAK8757477.1"/>
    </source>
</evidence>
<dbReference type="AlphaFoldDB" id="A0AAQ4D4T7"/>
<proteinExistence type="predicted"/>
<gene>
    <name evidence="2" type="ORF">V5799_004894</name>
</gene>
<reference evidence="2 3" key="1">
    <citation type="journal article" date="2023" name="Arcadia Sci">
        <title>De novo assembly of a long-read Amblyomma americanum tick genome.</title>
        <authorList>
            <person name="Chou S."/>
            <person name="Poskanzer K.E."/>
            <person name="Rollins M."/>
            <person name="Thuy-Boun P.S."/>
        </authorList>
    </citation>
    <scope>NUCLEOTIDE SEQUENCE [LARGE SCALE GENOMIC DNA]</scope>
    <source>
        <strain evidence="2">F_SG_1</strain>
        <tissue evidence="2">Salivary glands</tissue>
    </source>
</reference>
<evidence type="ECO:0000259" key="1">
    <source>
        <dbReference type="PROSITE" id="PS50060"/>
    </source>
</evidence>
<accession>A0AAQ4D4T7</accession>